<accession>A0ABS5LB76</accession>
<dbReference type="InterPro" id="IPR035906">
    <property type="entry name" value="MetI-like_sf"/>
</dbReference>
<feature type="transmembrane region" description="Helical" evidence="7">
    <location>
        <begin position="104"/>
        <end position="124"/>
    </location>
</feature>
<gene>
    <name evidence="9" type="ORF">J9317_04200</name>
</gene>
<dbReference type="PANTHER" id="PTHR30193:SF37">
    <property type="entry name" value="INNER MEMBRANE ABC TRANSPORTER PERMEASE PROTEIN YCJO"/>
    <property type="match status" value="1"/>
</dbReference>
<keyword evidence="4 7" id="KW-0812">Transmembrane</keyword>
<evidence type="ECO:0000313" key="10">
    <source>
        <dbReference type="Proteomes" id="UP000682403"/>
    </source>
</evidence>
<evidence type="ECO:0000256" key="7">
    <source>
        <dbReference type="RuleBase" id="RU363032"/>
    </source>
</evidence>
<evidence type="ECO:0000256" key="1">
    <source>
        <dbReference type="ARBA" id="ARBA00004651"/>
    </source>
</evidence>
<dbReference type="Proteomes" id="UP000682403">
    <property type="component" value="Unassembled WGS sequence"/>
</dbReference>
<name>A0ABS5LB76_9BACI</name>
<keyword evidence="6 7" id="KW-0472">Membrane</keyword>
<evidence type="ECO:0000256" key="6">
    <source>
        <dbReference type="ARBA" id="ARBA00023136"/>
    </source>
</evidence>
<dbReference type="InterPro" id="IPR000515">
    <property type="entry name" value="MetI-like"/>
</dbReference>
<keyword evidence="2 7" id="KW-0813">Transport</keyword>
<dbReference type="InterPro" id="IPR051393">
    <property type="entry name" value="ABC_transporter_permease"/>
</dbReference>
<dbReference type="Gene3D" id="1.10.3720.10">
    <property type="entry name" value="MetI-like"/>
    <property type="match status" value="1"/>
</dbReference>
<evidence type="ECO:0000256" key="3">
    <source>
        <dbReference type="ARBA" id="ARBA00022475"/>
    </source>
</evidence>
<keyword evidence="5 7" id="KW-1133">Transmembrane helix</keyword>
<evidence type="ECO:0000256" key="5">
    <source>
        <dbReference type="ARBA" id="ARBA00022989"/>
    </source>
</evidence>
<dbReference type="Pfam" id="PF00528">
    <property type="entry name" value="BPD_transp_1"/>
    <property type="match status" value="1"/>
</dbReference>
<dbReference type="CDD" id="cd06261">
    <property type="entry name" value="TM_PBP2"/>
    <property type="match status" value="1"/>
</dbReference>
<dbReference type="PROSITE" id="PS50928">
    <property type="entry name" value="ABC_TM1"/>
    <property type="match status" value="1"/>
</dbReference>
<feature type="transmembrane region" description="Helical" evidence="7">
    <location>
        <begin position="155"/>
        <end position="176"/>
    </location>
</feature>
<feature type="transmembrane region" description="Helical" evidence="7">
    <location>
        <begin position="72"/>
        <end position="92"/>
    </location>
</feature>
<dbReference type="EMBL" id="JAGVRK010000001">
    <property type="protein sequence ID" value="MBS2967977.1"/>
    <property type="molecule type" value="Genomic_DNA"/>
</dbReference>
<feature type="domain" description="ABC transmembrane type-1" evidence="8">
    <location>
        <begin position="66"/>
        <end position="280"/>
    </location>
</feature>
<dbReference type="PANTHER" id="PTHR30193">
    <property type="entry name" value="ABC TRANSPORTER PERMEASE PROTEIN"/>
    <property type="match status" value="1"/>
</dbReference>
<comment type="similarity">
    <text evidence="7">Belongs to the binding-protein-dependent transport system permease family.</text>
</comment>
<comment type="caution">
    <text evidence="9">The sequence shown here is derived from an EMBL/GenBank/DDBJ whole genome shotgun (WGS) entry which is preliminary data.</text>
</comment>
<protein>
    <submittedName>
        <fullName evidence="9">Sugar ABC transporter permease</fullName>
    </submittedName>
</protein>
<dbReference type="RefSeq" id="WP_211556629.1">
    <property type="nucleotide sequence ID" value="NZ_JAGVRK010000001.1"/>
</dbReference>
<evidence type="ECO:0000256" key="2">
    <source>
        <dbReference type="ARBA" id="ARBA00022448"/>
    </source>
</evidence>
<evidence type="ECO:0000259" key="8">
    <source>
        <dbReference type="PROSITE" id="PS50928"/>
    </source>
</evidence>
<dbReference type="SUPFAM" id="SSF161098">
    <property type="entry name" value="MetI-like"/>
    <property type="match status" value="1"/>
</dbReference>
<reference evidence="9 10" key="1">
    <citation type="submission" date="2021-04" db="EMBL/GenBank/DDBJ databases">
        <title>Metabacillus sp. strain KIGAM252 whole genome sequence.</title>
        <authorList>
            <person name="Seo M.-J."/>
            <person name="Cho E.-S."/>
            <person name="Hwang C.Y."/>
            <person name="Yoon D.J."/>
        </authorList>
    </citation>
    <scope>NUCLEOTIDE SEQUENCE [LARGE SCALE GENOMIC DNA]</scope>
    <source>
        <strain evidence="9 10">KIGAM252</strain>
    </source>
</reference>
<feature type="transmembrane region" description="Helical" evidence="7">
    <location>
        <begin position="259"/>
        <end position="279"/>
    </location>
</feature>
<evidence type="ECO:0000313" key="9">
    <source>
        <dbReference type="EMBL" id="MBS2967977.1"/>
    </source>
</evidence>
<organism evidence="9 10">
    <name type="scientific">Metabacillus flavus</name>
    <dbReference type="NCBI Taxonomy" id="2823519"/>
    <lineage>
        <taxon>Bacteria</taxon>
        <taxon>Bacillati</taxon>
        <taxon>Bacillota</taxon>
        <taxon>Bacilli</taxon>
        <taxon>Bacillales</taxon>
        <taxon>Bacillaceae</taxon>
        <taxon>Metabacillus</taxon>
    </lineage>
</organism>
<comment type="subcellular location">
    <subcellularLocation>
        <location evidence="1 7">Cell membrane</location>
        <topology evidence="1 7">Multi-pass membrane protein</topology>
    </subcellularLocation>
</comment>
<keyword evidence="3" id="KW-1003">Cell membrane</keyword>
<evidence type="ECO:0000256" key="4">
    <source>
        <dbReference type="ARBA" id="ARBA00022692"/>
    </source>
</evidence>
<sequence>MKYSKSIYLFFLPGLLLFAFFFLLPLAQTVYYSFTTWDGYTGNPPFVGIKNYVQLITNDSIFQQSLGNNGKFMLTVVILQTLFSLILALYLLKNNKISIFFRALFFFPTILSSVAVAFLWSFIYDPSLGLLNQVLNAVHLDFLAANWIGDPKRAIFSLAFVQVWAHIGQMIVLFVAGMQAIPAELYESAAIEGGSKWDIFRKITWPLLAPTTTIVVAYTTIQSFKAFDLIFAMTRGGPNYSTEILSTFIYHAAFENYQFGYASAASVLFMILIAILTFIQFKLLRSSSISY</sequence>
<keyword evidence="10" id="KW-1185">Reference proteome</keyword>
<proteinExistence type="inferred from homology"/>